<protein>
    <submittedName>
        <fullName evidence="1">Uncharacterized protein</fullName>
    </submittedName>
</protein>
<comment type="caution">
    <text evidence="1">The sequence shown here is derived from an EMBL/GenBank/DDBJ whole genome shotgun (WGS) entry which is preliminary data.</text>
</comment>
<dbReference type="RefSeq" id="WP_162816194.1">
    <property type="nucleotide sequence ID" value="NZ_CP011940.1"/>
</dbReference>
<evidence type="ECO:0000313" key="2">
    <source>
        <dbReference type="Proteomes" id="UP001605989"/>
    </source>
</evidence>
<sequence>MAEDIKINGQTYASVPAINVTTTTGGTATYLSSDDFYTKTEINEKLATTGTVQTFFEIDINGSLMPSESPAYSAEWELMVMAI</sequence>
<reference evidence="1 2" key="1">
    <citation type="submission" date="2024-10" db="EMBL/GenBank/DDBJ databases">
        <authorList>
            <person name="Sang B.-I."/>
            <person name="Prabhaharan D."/>
        </authorList>
    </citation>
    <scope>NUCLEOTIDE SEQUENCE [LARGE SCALE GENOMIC DNA]</scope>
    <source>
        <strain evidence="1 2">MH</strain>
    </source>
</reference>
<gene>
    <name evidence="1" type="ORF">ACGTZG_12670</name>
</gene>
<proteinExistence type="predicted"/>
<keyword evidence="2" id="KW-1185">Reference proteome</keyword>
<dbReference type="EMBL" id="JBIEKR010000013">
    <property type="protein sequence ID" value="MFG6274037.1"/>
    <property type="molecule type" value="Genomic_DNA"/>
</dbReference>
<organism evidence="1 2">
    <name type="scientific">Megasphaera hexanoica</name>
    <dbReference type="NCBI Taxonomy" id="1675036"/>
    <lineage>
        <taxon>Bacteria</taxon>
        <taxon>Bacillati</taxon>
        <taxon>Bacillota</taxon>
        <taxon>Negativicutes</taxon>
        <taxon>Veillonellales</taxon>
        <taxon>Veillonellaceae</taxon>
        <taxon>Megasphaera</taxon>
    </lineage>
</organism>
<accession>A0ABW7DT67</accession>
<dbReference type="Proteomes" id="UP001605989">
    <property type="component" value="Unassembled WGS sequence"/>
</dbReference>
<name>A0ABW7DT67_9FIRM</name>
<evidence type="ECO:0000313" key="1">
    <source>
        <dbReference type="EMBL" id="MFG6274037.1"/>
    </source>
</evidence>